<gene>
    <name evidence="3" type="ORF">CQA58_01035</name>
</gene>
<evidence type="ECO:0000313" key="3">
    <source>
        <dbReference type="EMBL" id="RDU72220.1"/>
    </source>
</evidence>
<feature type="transmembrane region" description="Helical" evidence="1">
    <location>
        <begin position="51"/>
        <end position="68"/>
    </location>
</feature>
<dbReference type="InterPro" id="IPR039447">
    <property type="entry name" value="UreH-like_TM_dom"/>
</dbReference>
<sequence>MELDFFLIFNIAFWSALGHCIGMCGGIVLAMNTKIAQNSFPPLPCNLLYNLGRISSYIVIGALCGGAGKVFEINPYTKGGALILIGILTSLFGAFMLLSPKFLSKIEPSFTETKGFRAFFAKIYTSKSLGSFFLLGLLNGFLPCGIVYYFALIALASGGVWSGVAIMGIFGVATLFPMLLAGILSSLLLGSRAKQIFLKLSSIVMILFGIYTIYKGVKLF</sequence>
<keyword evidence="1" id="KW-0812">Transmembrane</keyword>
<dbReference type="Pfam" id="PF13386">
    <property type="entry name" value="DsbD_2"/>
    <property type="match status" value="1"/>
</dbReference>
<proteinExistence type="predicted"/>
<dbReference type="EMBL" id="NXLV01000001">
    <property type="protein sequence ID" value="RDU72220.1"/>
    <property type="molecule type" value="Genomic_DNA"/>
</dbReference>
<reference evidence="3 4" key="1">
    <citation type="submission" date="2018-04" db="EMBL/GenBank/DDBJ databases">
        <title>Novel Campyloabacter and Helicobacter Species and Strains.</title>
        <authorList>
            <person name="Mannion A.J."/>
            <person name="Shen Z."/>
            <person name="Fox J.G."/>
        </authorList>
    </citation>
    <scope>NUCLEOTIDE SEQUENCE [LARGE SCALE GENOMIC DNA]</scope>
    <source>
        <strain evidence="3 4">MIT 04-9366</strain>
    </source>
</reference>
<feature type="transmembrane region" description="Helical" evidence="1">
    <location>
        <begin position="196"/>
        <end position="214"/>
    </location>
</feature>
<dbReference type="PANTHER" id="PTHR42208">
    <property type="entry name" value="HEAVY METAL TRANSPORTER-RELATED"/>
    <property type="match status" value="1"/>
</dbReference>
<organism evidence="3 4">
    <name type="scientific">Helicobacter brantae</name>
    <dbReference type="NCBI Taxonomy" id="375927"/>
    <lineage>
        <taxon>Bacteria</taxon>
        <taxon>Pseudomonadati</taxon>
        <taxon>Campylobacterota</taxon>
        <taxon>Epsilonproteobacteria</taxon>
        <taxon>Campylobacterales</taxon>
        <taxon>Helicobacteraceae</taxon>
        <taxon>Helicobacter</taxon>
    </lineage>
</organism>
<dbReference type="OrthoDB" id="9798690at2"/>
<feature type="transmembrane region" description="Helical" evidence="1">
    <location>
        <begin position="160"/>
        <end position="184"/>
    </location>
</feature>
<name>A0A3D8J4R4_9HELI</name>
<feature type="transmembrane region" description="Helical" evidence="1">
    <location>
        <begin position="132"/>
        <end position="154"/>
    </location>
</feature>
<keyword evidence="1" id="KW-1133">Transmembrane helix</keyword>
<evidence type="ECO:0000256" key="1">
    <source>
        <dbReference type="SAM" id="Phobius"/>
    </source>
</evidence>
<accession>A0A3D8J4R4</accession>
<dbReference type="PANTHER" id="PTHR42208:SF1">
    <property type="entry name" value="HEAVY METAL TRANSPORTER"/>
    <property type="match status" value="1"/>
</dbReference>
<feature type="domain" description="Urease accessory protein UreH-like transmembrane" evidence="2">
    <location>
        <begin position="8"/>
        <end position="211"/>
    </location>
</feature>
<feature type="transmembrane region" description="Helical" evidence="1">
    <location>
        <begin position="80"/>
        <end position="98"/>
    </location>
</feature>
<protein>
    <submittedName>
        <fullName evidence="3">Sulfite exporter TauE/SafE family protein</fullName>
    </submittedName>
</protein>
<evidence type="ECO:0000259" key="2">
    <source>
        <dbReference type="Pfam" id="PF13386"/>
    </source>
</evidence>
<dbReference type="AlphaFoldDB" id="A0A3D8J4R4"/>
<dbReference type="Proteomes" id="UP000257045">
    <property type="component" value="Unassembled WGS sequence"/>
</dbReference>
<dbReference type="RefSeq" id="WP_115568850.1">
    <property type="nucleotide sequence ID" value="NZ_NXLV01000001.1"/>
</dbReference>
<evidence type="ECO:0000313" key="4">
    <source>
        <dbReference type="Proteomes" id="UP000257045"/>
    </source>
</evidence>
<comment type="caution">
    <text evidence="3">The sequence shown here is derived from an EMBL/GenBank/DDBJ whole genome shotgun (WGS) entry which is preliminary data.</text>
</comment>
<keyword evidence="1" id="KW-0472">Membrane</keyword>
<feature type="transmembrane region" description="Helical" evidence="1">
    <location>
        <begin position="6"/>
        <end position="30"/>
    </location>
</feature>
<keyword evidence="4" id="KW-1185">Reference proteome</keyword>